<dbReference type="Proteomes" id="UP000678499">
    <property type="component" value="Unassembled WGS sequence"/>
</dbReference>
<dbReference type="GO" id="GO:0016192">
    <property type="term" value="P:vesicle-mediated transport"/>
    <property type="evidence" value="ECO:0007669"/>
    <property type="project" value="InterPro"/>
</dbReference>
<protein>
    <submittedName>
        <fullName evidence="1">Uncharacterized protein</fullName>
    </submittedName>
</protein>
<dbReference type="EMBL" id="CAJPEX010010453">
    <property type="protein sequence ID" value="CAG0925068.1"/>
    <property type="molecule type" value="Genomic_DNA"/>
</dbReference>
<dbReference type="OrthoDB" id="240546at2759"/>
<reference evidence="1" key="1">
    <citation type="submission" date="2020-11" db="EMBL/GenBank/DDBJ databases">
        <authorList>
            <person name="Tran Van P."/>
        </authorList>
    </citation>
    <scope>NUCLEOTIDE SEQUENCE</scope>
</reference>
<evidence type="ECO:0000313" key="1">
    <source>
        <dbReference type="EMBL" id="CAD7284916.1"/>
    </source>
</evidence>
<keyword evidence="2" id="KW-1185">Reference proteome</keyword>
<organism evidence="1">
    <name type="scientific">Notodromas monacha</name>
    <dbReference type="NCBI Taxonomy" id="399045"/>
    <lineage>
        <taxon>Eukaryota</taxon>
        <taxon>Metazoa</taxon>
        <taxon>Ecdysozoa</taxon>
        <taxon>Arthropoda</taxon>
        <taxon>Crustacea</taxon>
        <taxon>Oligostraca</taxon>
        <taxon>Ostracoda</taxon>
        <taxon>Podocopa</taxon>
        <taxon>Podocopida</taxon>
        <taxon>Cypridocopina</taxon>
        <taxon>Cypridoidea</taxon>
        <taxon>Cyprididae</taxon>
        <taxon>Notodromas</taxon>
    </lineage>
</organism>
<accession>A0A7R9C0A0</accession>
<name>A0A7R9C0A0_9CRUS</name>
<proteinExistence type="predicted"/>
<sequence length="150" mass="16739">MEDMQVMYRYLTTGLFPSAGRAHEAAGYLGPALAAPKGFFMTGPSDLSNADNLGKIPRVIVRDIGKGPDFPPEEDPGGKYGEEHQLIVYRAKDTTICFLFEDWFPVKYPECWYDSVTYEARFFTLAAILDGKIIGFIIAEVKSPYALNKV</sequence>
<dbReference type="Gene3D" id="3.40.630.30">
    <property type="match status" value="1"/>
</dbReference>
<dbReference type="AlphaFoldDB" id="A0A7R9C0A0"/>
<dbReference type="EMBL" id="OA892490">
    <property type="protein sequence ID" value="CAD7284916.1"/>
    <property type="molecule type" value="Genomic_DNA"/>
</dbReference>
<evidence type="ECO:0000313" key="2">
    <source>
        <dbReference type="Proteomes" id="UP000678499"/>
    </source>
</evidence>
<gene>
    <name evidence="1" type="ORF">NMOB1V02_LOCUS12518</name>
</gene>